<dbReference type="AlphaFoldDB" id="E9D4Z9"/>
<proteinExistence type="predicted"/>
<dbReference type="Proteomes" id="UP000002497">
    <property type="component" value="Unassembled WGS sequence"/>
</dbReference>
<keyword evidence="2" id="KW-1185">Reference proteome</keyword>
<evidence type="ECO:0000313" key="1">
    <source>
        <dbReference type="EMBL" id="EFW18581.1"/>
    </source>
</evidence>
<protein>
    <submittedName>
        <fullName evidence="1">Predicted protein</fullName>
    </submittedName>
</protein>
<reference evidence="2" key="1">
    <citation type="journal article" date="2010" name="Genome Res.">
        <title>Population genomic sequencing of Coccidioides fungi reveals recent hybridization and transposon control.</title>
        <authorList>
            <person name="Neafsey D.E."/>
            <person name="Barker B.M."/>
            <person name="Sharpton T.J."/>
            <person name="Stajich J.E."/>
            <person name="Park D.J."/>
            <person name="Whiston E."/>
            <person name="Hung C.-Y."/>
            <person name="McMahan C."/>
            <person name="White J."/>
            <person name="Sykes S."/>
            <person name="Heiman D."/>
            <person name="Young S."/>
            <person name="Zeng Q."/>
            <person name="Abouelleil A."/>
            <person name="Aftuck L."/>
            <person name="Bessette D."/>
            <person name="Brown A."/>
            <person name="FitzGerald M."/>
            <person name="Lui A."/>
            <person name="Macdonald J.P."/>
            <person name="Priest M."/>
            <person name="Orbach M.J."/>
            <person name="Galgiani J.N."/>
            <person name="Kirkland T.N."/>
            <person name="Cole G.T."/>
            <person name="Birren B.W."/>
            <person name="Henn M.R."/>
            <person name="Taylor J.W."/>
            <person name="Rounsley S.D."/>
        </authorList>
    </citation>
    <scope>NUCLEOTIDE SEQUENCE [LARGE SCALE GENOMIC DNA]</scope>
    <source>
        <strain evidence="2">RMSCC 757 / Silveira</strain>
    </source>
</reference>
<accession>E9D4Z9</accession>
<dbReference type="EMBL" id="GL636492">
    <property type="protein sequence ID" value="EFW18581.1"/>
    <property type="molecule type" value="Genomic_DNA"/>
</dbReference>
<gene>
    <name evidence="1" type="ORF">CPSG_05267</name>
</gene>
<organism evidence="2">
    <name type="scientific">Coccidioides posadasii (strain RMSCC 757 / Silveira)</name>
    <name type="common">Valley fever fungus</name>
    <dbReference type="NCBI Taxonomy" id="443226"/>
    <lineage>
        <taxon>Eukaryota</taxon>
        <taxon>Fungi</taxon>
        <taxon>Dikarya</taxon>
        <taxon>Ascomycota</taxon>
        <taxon>Pezizomycotina</taxon>
        <taxon>Eurotiomycetes</taxon>
        <taxon>Eurotiomycetidae</taxon>
        <taxon>Onygenales</taxon>
        <taxon>Onygenaceae</taxon>
        <taxon>Coccidioides</taxon>
    </lineage>
</organism>
<sequence>MVSLNDAQMECLAGGSKLYYVNQGEMVHNFADPRPYVPLIFQKKQEYPARKFCFGWRNQIEGLVAAIPHKGSLESDLAVLDDCSVAALLAEIDCCFAPVQQPITRSSKHFTRIGLHTEPSELAEDLFLTGWGQLF</sequence>
<name>E9D4Z9_COCPS</name>
<dbReference type="VEuPathDB" id="FungiDB:CPSG_05267"/>
<dbReference type="HOGENOM" id="CLU_1885580_0_0_1"/>
<evidence type="ECO:0000313" key="2">
    <source>
        <dbReference type="Proteomes" id="UP000002497"/>
    </source>
</evidence>
<reference evidence="2" key="2">
    <citation type="submission" date="2010-03" db="EMBL/GenBank/DDBJ databases">
        <title>The genome sequence of Coccidioides posadasii strain Silveira.</title>
        <authorList>
            <consortium name="The Broad Institute Genome Sequencing Center for Infectious Disease"/>
            <person name="Neafsey D."/>
            <person name="Orbach M."/>
            <person name="Henn M.R."/>
            <person name="Cole G.T."/>
            <person name="Galgiani J."/>
            <person name="Gardner M.J."/>
            <person name="Kirkland T.N."/>
            <person name="Taylor J.W."/>
            <person name="Young S.K."/>
            <person name="Zeng Q."/>
            <person name="Koehrsen M."/>
            <person name="Alvarado L."/>
            <person name="Berlin A."/>
            <person name="Borenstein D."/>
            <person name="Chapman S.B."/>
            <person name="Chen Z."/>
            <person name="Engels R."/>
            <person name="Freedman E."/>
            <person name="Gellesch M."/>
            <person name="Goldberg J."/>
            <person name="Griggs A."/>
            <person name="Gujja S."/>
            <person name="Heilman E."/>
            <person name="Heiman D."/>
            <person name="Howarth C."/>
            <person name="Jen D."/>
            <person name="Larson L."/>
            <person name="Mehta T."/>
            <person name="Neiman D."/>
            <person name="Park D."/>
            <person name="Pearson M."/>
            <person name="Richards J."/>
            <person name="Roberts A."/>
            <person name="Saif S."/>
            <person name="Shea T."/>
            <person name="Shenoy N."/>
            <person name="Sisk P."/>
            <person name="Stolte C."/>
            <person name="Sykes S."/>
            <person name="Walk T."/>
            <person name="White J."/>
            <person name="Yandava C."/>
            <person name="Haas B."/>
            <person name="Nusbaum C."/>
            <person name="Birren B."/>
        </authorList>
    </citation>
    <scope>NUCLEOTIDE SEQUENCE [LARGE SCALE GENOMIC DNA]</scope>
    <source>
        <strain evidence="2">RMSCC 757 / Silveira</strain>
    </source>
</reference>